<reference evidence="2 3" key="1">
    <citation type="journal article" date="2016" name="Fungal Biol.">
        <title>The genome of Xylona heveae provides a window into fungal endophytism.</title>
        <authorList>
            <person name="Gazis R."/>
            <person name="Kuo A."/>
            <person name="Riley R."/>
            <person name="LaButti K."/>
            <person name="Lipzen A."/>
            <person name="Lin J."/>
            <person name="Amirebrahimi M."/>
            <person name="Hesse C.N."/>
            <person name="Spatafora J.W."/>
            <person name="Henrissat B."/>
            <person name="Hainaut M."/>
            <person name="Grigoriev I.V."/>
            <person name="Hibbett D.S."/>
        </authorList>
    </citation>
    <scope>NUCLEOTIDE SEQUENCE [LARGE SCALE GENOMIC DNA]</scope>
    <source>
        <strain evidence="2 3">TC161</strain>
    </source>
</reference>
<dbReference type="Proteomes" id="UP000076632">
    <property type="component" value="Unassembled WGS sequence"/>
</dbReference>
<keyword evidence="3" id="KW-1185">Reference proteome</keyword>
<dbReference type="EMBL" id="KV407472">
    <property type="protein sequence ID" value="KZF18789.1"/>
    <property type="molecule type" value="Genomic_DNA"/>
</dbReference>
<feature type="region of interest" description="Disordered" evidence="1">
    <location>
        <begin position="1"/>
        <end position="27"/>
    </location>
</feature>
<name>A0A164Z7P0_XYLHT</name>
<evidence type="ECO:0000256" key="1">
    <source>
        <dbReference type="SAM" id="MobiDB-lite"/>
    </source>
</evidence>
<protein>
    <submittedName>
        <fullName evidence="2">Uncharacterized protein</fullName>
    </submittedName>
</protein>
<feature type="compositionally biased region" description="Basic and acidic residues" evidence="1">
    <location>
        <begin position="639"/>
        <end position="649"/>
    </location>
</feature>
<evidence type="ECO:0000313" key="2">
    <source>
        <dbReference type="EMBL" id="KZF18789.1"/>
    </source>
</evidence>
<dbReference type="OMA" id="RFTHETW"/>
<feature type="region of interest" description="Disordered" evidence="1">
    <location>
        <begin position="636"/>
        <end position="658"/>
    </location>
</feature>
<dbReference type="GeneID" id="28901841"/>
<accession>A0A164Z7P0</accession>
<sequence>MSRQRRAENSSSSSSESDRSDSSQLHLQADESADEEILQAYLGTVAVPVEELNTSWVHSTHGNRPLDAHHVQHLQRVFAETGIHKTPIENRMLAGISLSHWKEMVRALLDEGEHLKEALRRAAAGDWRIRGRFSEFRQLETLGGGRSPVLYAGQHRRAAVLALREQIASPDESLTAWPVDFFNEAKLSALGRARLQENRKPTILVDTDGDLWAKLTTLLDDESAAKRKTIFKSKSAFEQWGRRVSKLSASEAQRWYTLFRHPLKNVIDRFCQTAWGRKTMTVGAFDSAIKSRMHDRFRGILTAQLDALQSALDQKFPSIQASEVNALARLSQPFTRTELTNLFFPPGTAGKNQTRRVALQEAVFIRGKEHSSRRAGFFTYLDDMEYFTVYQYFVHNPDVSIISYAQFASLTHKVGVTAGYILHHVVTWINPRYEKPGNASKDRRNETWKEAIHRSLDAYSRQHPNWTRSDNDSRADDLENQIYMLIYRSSKHWNDSAVKPTYTTTPDQVQALLDQGKMSAADYRKRFDLGIWNELRSRVQHHLGTDPFHWEVMAFFNYHAEEEETPYETLPWTTWGRKIQESMWASNWELQGLPFLRTEQLQADLVLQGALFGAKWTYRALRQRLLAEPSEPVVLSRQKQREQMTEVRPPHLTLHLSH</sequence>
<dbReference type="AlphaFoldDB" id="A0A164Z7P0"/>
<evidence type="ECO:0000313" key="3">
    <source>
        <dbReference type="Proteomes" id="UP000076632"/>
    </source>
</evidence>
<organism evidence="2 3">
    <name type="scientific">Xylona heveae (strain CBS 132557 / TC161)</name>
    <dbReference type="NCBI Taxonomy" id="1328760"/>
    <lineage>
        <taxon>Eukaryota</taxon>
        <taxon>Fungi</taxon>
        <taxon>Dikarya</taxon>
        <taxon>Ascomycota</taxon>
        <taxon>Pezizomycotina</taxon>
        <taxon>Xylonomycetes</taxon>
        <taxon>Xylonales</taxon>
        <taxon>Xylonaceae</taxon>
        <taxon>Xylona</taxon>
    </lineage>
</organism>
<dbReference type="OrthoDB" id="5152434at2759"/>
<proteinExistence type="predicted"/>
<dbReference type="InParanoid" id="A0A164Z7P0"/>
<gene>
    <name evidence="2" type="ORF">L228DRAFT_56339</name>
</gene>
<dbReference type="RefSeq" id="XP_018184344.1">
    <property type="nucleotide sequence ID" value="XM_018336704.1"/>
</dbReference>